<feature type="active site" description="Proton donor" evidence="16">
    <location>
        <position position="225"/>
    </location>
</feature>
<evidence type="ECO:0000256" key="13">
    <source>
        <dbReference type="ARBA" id="ARBA00023306"/>
    </source>
</evidence>
<dbReference type="InterPro" id="IPR016167">
    <property type="entry name" value="FAD-bd_PCMH_sub1"/>
</dbReference>
<evidence type="ECO:0000313" key="19">
    <source>
        <dbReference type="Proteomes" id="UP001314903"/>
    </source>
</evidence>
<gene>
    <name evidence="16" type="primary">murB</name>
    <name evidence="18" type="ORF">J2Z35_000618</name>
</gene>
<evidence type="ECO:0000256" key="8">
    <source>
        <dbReference type="ARBA" id="ARBA00022827"/>
    </source>
</evidence>
<evidence type="ECO:0000256" key="10">
    <source>
        <dbReference type="ARBA" id="ARBA00022960"/>
    </source>
</evidence>
<keyword evidence="9 16" id="KW-0521">NADP</keyword>
<feature type="active site" evidence="16">
    <location>
        <position position="295"/>
    </location>
</feature>
<comment type="function">
    <text evidence="2 16">Cell wall formation.</text>
</comment>
<dbReference type="RefSeq" id="WP_209659217.1">
    <property type="nucleotide sequence ID" value="NZ_JAGGLI010000004.1"/>
</dbReference>
<keyword evidence="13 16" id="KW-0131">Cell cycle</keyword>
<dbReference type="InterPro" id="IPR011601">
    <property type="entry name" value="MurB_C"/>
</dbReference>
<evidence type="ECO:0000259" key="17">
    <source>
        <dbReference type="PROSITE" id="PS51387"/>
    </source>
</evidence>
<keyword evidence="19" id="KW-1185">Reference proteome</keyword>
<organism evidence="18 19">
    <name type="scientific">Acetoanaerobium pronyense</name>
    <dbReference type="NCBI Taxonomy" id="1482736"/>
    <lineage>
        <taxon>Bacteria</taxon>
        <taxon>Bacillati</taxon>
        <taxon>Bacillota</taxon>
        <taxon>Clostridia</taxon>
        <taxon>Peptostreptococcales</taxon>
        <taxon>Filifactoraceae</taxon>
        <taxon>Acetoanaerobium</taxon>
    </lineage>
</organism>
<dbReference type="Proteomes" id="UP001314903">
    <property type="component" value="Unassembled WGS sequence"/>
</dbReference>
<keyword evidence="7 16" id="KW-0285">Flavoprotein</keyword>
<dbReference type="PANTHER" id="PTHR21071:SF4">
    <property type="entry name" value="UDP-N-ACETYLENOLPYRUVOYLGLUCOSAMINE REDUCTASE"/>
    <property type="match status" value="1"/>
</dbReference>
<proteinExistence type="inferred from homology"/>
<name>A0ABS4KGF0_9FIRM</name>
<dbReference type="InterPro" id="IPR016166">
    <property type="entry name" value="FAD-bd_PCMH"/>
</dbReference>
<keyword evidence="8 16" id="KW-0274">FAD</keyword>
<comment type="pathway">
    <text evidence="4 16">Cell wall biogenesis; peptidoglycan biosynthesis.</text>
</comment>
<evidence type="ECO:0000256" key="3">
    <source>
        <dbReference type="ARBA" id="ARBA00004496"/>
    </source>
</evidence>
<dbReference type="Gene3D" id="3.30.465.10">
    <property type="match status" value="1"/>
</dbReference>
<evidence type="ECO:0000256" key="15">
    <source>
        <dbReference type="ARBA" id="ARBA00048914"/>
    </source>
</evidence>
<dbReference type="HAMAP" id="MF_00037">
    <property type="entry name" value="MurB"/>
    <property type="match status" value="1"/>
</dbReference>
<evidence type="ECO:0000256" key="11">
    <source>
        <dbReference type="ARBA" id="ARBA00022984"/>
    </source>
</evidence>
<evidence type="ECO:0000256" key="6">
    <source>
        <dbReference type="ARBA" id="ARBA00022618"/>
    </source>
</evidence>
<keyword evidence="6 16" id="KW-0132">Cell division</keyword>
<dbReference type="InterPro" id="IPR006094">
    <property type="entry name" value="Oxid_FAD_bind_N"/>
</dbReference>
<evidence type="ECO:0000256" key="7">
    <source>
        <dbReference type="ARBA" id="ARBA00022630"/>
    </source>
</evidence>
<dbReference type="Pfam" id="PF01565">
    <property type="entry name" value="FAD_binding_4"/>
    <property type="match status" value="1"/>
</dbReference>
<keyword evidence="12 16" id="KW-0560">Oxidoreductase</keyword>
<dbReference type="NCBIfam" id="TIGR00179">
    <property type="entry name" value="murB"/>
    <property type="match status" value="1"/>
</dbReference>
<evidence type="ECO:0000256" key="1">
    <source>
        <dbReference type="ARBA" id="ARBA00001974"/>
    </source>
</evidence>
<keyword evidence="14 16" id="KW-0961">Cell wall biogenesis/degradation</keyword>
<evidence type="ECO:0000256" key="12">
    <source>
        <dbReference type="ARBA" id="ARBA00023002"/>
    </source>
</evidence>
<dbReference type="Gene3D" id="3.90.78.10">
    <property type="entry name" value="UDP-N-acetylenolpyruvoylglucosamine reductase, C-terminal domain"/>
    <property type="match status" value="1"/>
</dbReference>
<evidence type="ECO:0000256" key="9">
    <source>
        <dbReference type="ARBA" id="ARBA00022857"/>
    </source>
</evidence>
<dbReference type="InterPro" id="IPR036635">
    <property type="entry name" value="MurB_C_sf"/>
</dbReference>
<dbReference type="InterPro" id="IPR036318">
    <property type="entry name" value="FAD-bd_PCMH-like_sf"/>
</dbReference>
<dbReference type="InterPro" id="IPR003170">
    <property type="entry name" value="MurB"/>
</dbReference>
<feature type="domain" description="FAD-binding PCMH-type" evidence="17">
    <location>
        <begin position="31"/>
        <end position="196"/>
    </location>
</feature>
<dbReference type="EMBL" id="JAGGLI010000004">
    <property type="protein sequence ID" value="MBP2026827.1"/>
    <property type="molecule type" value="Genomic_DNA"/>
</dbReference>
<dbReference type="SUPFAM" id="SSF56194">
    <property type="entry name" value="Uridine diphospho-N-Acetylenolpyruvylglucosamine reductase, MurB, C-terminal domain"/>
    <property type="match status" value="1"/>
</dbReference>
<dbReference type="GO" id="GO:0008762">
    <property type="term" value="F:UDP-N-acetylmuramate dehydrogenase activity"/>
    <property type="evidence" value="ECO:0007669"/>
    <property type="project" value="UniProtKB-EC"/>
</dbReference>
<comment type="cofactor">
    <cofactor evidence="1 16">
        <name>FAD</name>
        <dbReference type="ChEBI" id="CHEBI:57692"/>
    </cofactor>
</comment>
<keyword evidence="5 16" id="KW-0963">Cytoplasm</keyword>
<evidence type="ECO:0000256" key="4">
    <source>
        <dbReference type="ARBA" id="ARBA00004752"/>
    </source>
</evidence>
<dbReference type="Gene3D" id="3.30.43.10">
    <property type="entry name" value="Uridine Diphospho-n-acetylenolpyruvylglucosamine Reductase, domain 2"/>
    <property type="match status" value="1"/>
</dbReference>
<sequence length="302" mass="33312">MNNIYDGLLEILDEKDIRKDEIMRCHTSFKIGGTADFVVTPRTEKDIKKIVVFAKEMNIPLFIMGNGSNLLVRDKGIRGIVMKISDNFSEFSIEGNLVTAQSGILMSTISKHILKASLKGFEFGSGIPGTIGGAVTMNAGAYDGEIKDVITSVRVMDLDGNIFDFTNEEMNFGYRKSLVTEKKLIVISVTMNLPKGNYSEIKAKIDDFTERRTTKQPLKALSAGSTFKRPEGNFAGKLIQEAGLKGIIMKEAAVSDLHSGFVINLGKASCENILELIEFIKATVYSKFQVMLEEEVKIVGEE</sequence>
<dbReference type="InterPro" id="IPR016169">
    <property type="entry name" value="FAD-bd_PCMH_sub2"/>
</dbReference>
<evidence type="ECO:0000256" key="14">
    <source>
        <dbReference type="ARBA" id="ARBA00023316"/>
    </source>
</evidence>
<dbReference type="PROSITE" id="PS51387">
    <property type="entry name" value="FAD_PCMH"/>
    <property type="match status" value="1"/>
</dbReference>
<dbReference type="NCBIfam" id="NF010480">
    <property type="entry name" value="PRK13905.1"/>
    <property type="match status" value="1"/>
</dbReference>
<dbReference type="SUPFAM" id="SSF56176">
    <property type="entry name" value="FAD-binding/transporter-associated domain-like"/>
    <property type="match status" value="1"/>
</dbReference>
<dbReference type="Pfam" id="PF02873">
    <property type="entry name" value="MurB_C"/>
    <property type="match status" value="1"/>
</dbReference>
<protein>
    <recommendedName>
        <fullName evidence="16">UDP-N-acetylenolpyruvoylglucosamine reductase</fullName>
        <ecNumber evidence="16">1.3.1.98</ecNumber>
    </recommendedName>
    <alternativeName>
        <fullName evidence="16">UDP-N-acetylmuramate dehydrogenase</fullName>
    </alternativeName>
</protein>
<evidence type="ECO:0000256" key="5">
    <source>
        <dbReference type="ARBA" id="ARBA00022490"/>
    </source>
</evidence>
<evidence type="ECO:0000256" key="16">
    <source>
        <dbReference type="HAMAP-Rule" id="MF_00037"/>
    </source>
</evidence>
<reference evidence="18 19" key="1">
    <citation type="submission" date="2021-03" db="EMBL/GenBank/DDBJ databases">
        <title>Genomic Encyclopedia of Type Strains, Phase IV (KMG-IV): sequencing the most valuable type-strain genomes for metagenomic binning, comparative biology and taxonomic classification.</title>
        <authorList>
            <person name="Goeker M."/>
        </authorList>
    </citation>
    <scope>NUCLEOTIDE SEQUENCE [LARGE SCALE GENOMIC DNA]</scope>
    <source>
        <strain evidence="18 19">DSM 27512</strain>
    </source>
</reference>
<comment type="subcellular location">
    <subcellularLocation>
        <location evidence="3 16">Cytoplasm</location>
    </subcellularLocation>
</comment>
<evidence type="ECO:0000313" key="18">
    <source>
        <dbReference type="EMBL" id="MBP2026827.1"/>
    </source>
</evidence>
<feature type="active site" evidence="16">
    <location>
        <position position="175"/>
    </location>
</feature>
<keyword evidence="11 16" id="KW-0573">Peptidoglycan synthesis</keyword>
<dbReference type="EC" id="1.3.1.98" evidence="16"/>
<comment type="caution">
    <text evidence="18">The sequence shown here is derived from an EMBL/GenBank/DDBJ whole genome shotgun (WGS) entry which is preliminary data.</text>
</comment>
<evidence type="ECO:0000256" key="2">
    <source>
        <dbReference type="ARBA" id="ARBA00003921"/>
    </source>
</evidence>
<comment type="catalytic activity">
    <reaction evidence="15 16">
        <text>UDP-N-acetyl-alpha-D-muramate + NADP(+) = UDP-N-acetyl-3-O-(1-carboxyvinyl)-alpha-D-glucosamine + NADPH + H(+)</text>
        <dbReference type="Rhea" id="RHEA:12248"/>
        <dbReference type="ChEBI" id="CHEBI:15378"/>
        <dbReference type="ChEBI" id="CHEBI:57783"/>
        <dbReference type="ChEBI" id="CHEBI:58349"/>
        <dbReference type="ChEBI" id="CHEBI:68483"/>
        <dbReference type="ChEBI" id="CHEBI:70757"/>
        <dbReference type="EC" id="1.3.1.98"/>
    </reaction>
</comment>
<comment type="similarity">
    <text evidence="16">Belongs to the MurB family.</text>
</comment>
<dbReference type="PANTHER" id="PTHR21071">
    <property type="entry name" value="UDP-N-ACETYLENOLPYRUVOYLGLUCOSAMINE REDUCTASE"/>
    <property type="match status" value="1"/>
</dbReference>
<keyword evidence="10 16" id="KW-0133">Cell shape</keyword>
<accession>A0ABS4KGF0</accession>